<feature type="region of interest" description="Disordered" evidence="1">
    <location>
        <begin position="1"/>
        <end position="115"/>
    </location>
</feature>
<dbReference type="InterPro" id="IPR021136">
    <property type="entry name" value="Flagellar_hook_control-like_C"/>
</dbReference>
<accession>A0ABX6QM25</accession>
<proteinExistence type="predicted"/>
<evidence type="ECO:0000259" key="2">
    <source>
        <dbReference type="Pfam" id="PF02120"/>
    </source>
</evidence>
<evidence type="ECO:0000256" key="1">
    <source>
        <dbReference type="SAM" id="MobiDB-lite"/>
    </source>
</evidence>
<evidence type="ECO:0000313" key="3">
    <source>
        <dbReference type="EMBL" id="QLF69376.1"/>
    </source>
</evidence>
<feature type="region of interest" description="Disordered" evidence="1">
    <location>
        <begin position="403"/>
        <end position="475"/>
    </location>
</feature>
<dbReference type="InterPro" id="IPR038610">
    <property type="entry name" value="FliK-like_C_sf"/>
</dbReference>
<dbReference type="Gene3D" id="3.30.750.140">
    <property type="match status" value="1"/>
</dbReference>
<keyword evidence="3" id="KW-0969">Cilium</keyword>
<organism evidence="3 4">
    <name type="scientific">Peteryoungia desertarenae</name>
    <dbReference type="NCBI Taxonomy" id="1813451"/>
    <lineage>
        <taxon>Bacteria</taxon>
        <taxon>Pseudomonadati</taxon>
        <taxon>Pseudomonadota</taxon>
        <taxon>Alphaproteobacteria</taxon>
        <taxon>Hyphomicrobiales</taxon>
        <taxon>Rhizobiaceae</taxon>
        <taxon>Peteryoungia</taxon>
    </lineage>
</organism>
<keyword evidence="3" id="KW-0282">Flagellum</keyword>
<sequence>MMDAVAAPKVPSKDAVVSQGSGRADKSDEGGFTAVLSNSGSKREDAKAKEAEADQEMPRDGEQASSEAQDPGKAEKRPTIDISFTGLPKAQPTDRQSQQSKQKGENTDLKDGTIATEMVMADASAEKAEEVPDPHRIAQLLKEASTPKTTGIEEVPGQEATDEKAAVVPADESVMDLGDVLQLLAGGQKNAKAPDAKGSDGGSASKDDLAKAVESRSNGQALLTDENGRNSSDDDLPSDQDRSFRFVRADGKGQPLALQAGNERSGSDTVETPRPAGIETISVIDSRRYIAPVSTNALNISSAILGDGDWVRAMSPGSELANAAAQSTAGKVVHTLKLQMSPIELGNVTATLKLNGDQLTVQLTVENHAAQAQLMKDQDEMLKALKAQGFAVEQVQVSVQVASTDRSADSGQNGTNQQNGQLAQQSNQGADQQGRQTGQSSAGNSGMRGDDASSAPKDSGHDRGRDADRSGGIYI</sequence>
<reference evidence="3 4" key="1">
    <citation type="submission" date="2020-06" db="EMBL/GenBank/DDBJ databases">
        <title>Genome sequence of Rhizobium sp strain ADMK78.</title>
        <authorList>
            <person name="Rahi P."/>
        </authorList>
    </citation>
    <scope>NUCLEOTIDE SEQUENCE [LARGE SCALE GENOMIC DNA]</scope>
    <source>
        <strain evidence="3 4">ADMK78</strain>
    </source>
</reference>
<feature type="compositionally biased region" description="Basic and acidic residues" evidence="1">
    <location>
        <begin position="205"/>
        <end position="214"/>
    </location>
</feature>
<dbReference type="CDD" id="cd17470">
    <property type="entry name" value="T3SS_Flik_C"/>
    <property type="match status" value="1"/>
</dbReference>
<evidence type="ECO:0000313" key="4">
    <source>
        <dbReference type="Proteomes" id="UP000308530"/>
    </source>
</evidence>
<dbReference type="RefSeq" id="WP_138285489.1">
    <property type="nucleotide sequence ID" value="NZ_CP058350.1"/>
</dbReference>
<dbReference type="Proteomes" id="UP000308530">
    <property type="component" value="Chromosome"/>
</dbReference>
<protein>
    <submittedName>
        <fullName evidence="3">Flagellar hook-length control protein FliK</fullName>
    </submittedName>
</protein>
<keyword evidence="3" id="KW-0966">Cell projection</keyword>
<feature type="compositionally biased region" description="Basic and acidic residues" evidence="1">
    <location>
        <begin position="239"/>
        <end position="251"/>
    </location>
</feature>
<keyword evidence="4" id="KW-1185">Reference proteome</keyword>
<feature type="compositionally biased region" description="Polar residues" evidence="1">
    <location>
        <begin position="430"/>
        <end position="444"/>
    </location>
</feature>
<dbReference type="EMBL" id="CP058350">
    <property type="protein sequence ID" value="QLF69376.1"/>
    <property type="molecule type" value="Genomic_DNA"/>
</dbReference>
<dbReference type="Pfam" id="PF02120">
    <property type="entry name" value="Flg_hook"/>
    <property type="match status" value="1"/>
</dbReference>
<feature type="compositionally biased region" description="Basic and acidic residues" evidence="1">
    <location>
        <begin position="458"/>
        <end position="469"/>
    </location>
</feature>
<feature type="compositionally biased region" description="Basic and acidic residues" evidence="1">
    <location>
        <begin position="70"/>
        <end position="79"/>
    </location>
</feature>
<feature type="region of interest" description="Disordered" evidence="1">
    <location>
        <begin position="141"/>
        <end position="165"/>
    </location>
</feature>
<feature type="compositionally biased region" description="Low complexity" evidence="1">
    <location>
        <begin position="411"/>
        <end position="429"/>
    </location>
</feature>
<feature type="region of interest" description="Disordered" evidence="1">
    <location>
        <begin position="186"/>
        <end position="274"/>
    </location>
</feature>
<name>A0ABX6QM25_9HYPH</name>
<gene>
    <name evidence="3" type="ORF">FE840_007375</name>
</gene>
<feature type="compositionally biased region" description="Basic and acidic residues" evidence="1">
    <location>
        <begin position="102"/>
        <end position="111"/>
    </location>
</feature>
<feature type="domain" description="Flagellar hook-length control protein-like C-terminal" evidence="2">
    <location>
        <begin position="326"/>
        <end position="403"/>
    </location>
</feature>
<feature type="compositionally biased region" description="Basic and acidic residues" evidence="1">
    <location>
        <begin position="41"/>
        <end position="62"/>
    </location>
</feature>